<dbReference type="PROSITE" id="PS00622">
    <property type="entry name" value="HTH_LUXR_1"/>
    <property type="match status" value="1"/>
</dbReference>
<dbReference type="RefSeq" id="WP_317226003.1">
    <property type="nucleotide sequence ID" value="NZ_JAWJEJ010000001.1"/>
</dbReference>
<dbReference type="CDD" id="cd06170">
    <property type="entry name" value="LuxR_C_like"/>
    <property type="match status" value="1"/>
</dbReference>
<dbReference type="InterPro" id="IPR011006">
    <property type="entry name" value="CheY-like_superfamily"/>
</dbReference>
<evidence type="ECO:0000259" key="6">
    <source>
        <dbReference type="PROSITE" id="PS50110"/>
    </source>
</evidence>
<feature type="domain" description="Response regulatory" evidence="6">
    <location>
        <begin position="10"/>
        <end position="124"/>
    </location>
</feature>
<evidence type="ECO:0000313" key="8">
    <source>
        <dbReference type="Proteomes" id="UP001273531"/>
    </source>
</evidence>
<comment type="caution">
    <text evidence="7">The sequence shown here is derived from an EMBL/GenBank/DDBJ whole genome shotgun (WGS) entry which is preliminary data.</text>
</comment>
<dbReference type="Pfam" id="PF00196">
    <property type="entry name" value="GerE"/>
    <property type="match status" value="1"/>
</dbReference>
<dbReference type="SUPFAM" id="SSF52172">
    <property type="entry name" value="CheY-like"/>
    <property type="match status" value="1"/>
</dbReference>
<evidence type="ECO:0000259" key="5">
    <source>
        <dbReference type="PROSITE" id="PS50043"/>
    </source>
</evidence>
<keyword evidence="3" id="KW-0804">Transcription</keyword>
<dbReference type="SMART" id="SM00421">
    <property type="entry name" value="HTH_LUXR"/>
    <property type="match status" value="1"/>
</dbReference>
<feature type="modified residue" description="4-aspartylphosphate" evidence="4">
    <location>
        <position position="60"/>
    </location>
</feature>
<dbReference type="EMBL" id="JAWJEJ010000001">
    <property type="protein sequence ID" value="MDV3456835.1"/>
    <property type="molecule type" value="Genomic_DNA"/>
</dbReference>
<dbReference type="PROSITE" id="PS50110">
    <property type="entry name" value="RESPONSE_REGULATORY"/>
    <property type="match status" value="1"/>
</dbReference>
<accession>A0ABU3Y606</accession>
<keyword evidence="8" id="KW-1185">Reference proteome</keyword>
<dbReference type="PANTHER" id="PTHR44688">
    <property type="entry name" value="DNA-BINDING TRANSCRIPTIONAL ACTIVATOR DEVR_DOSR"/>
    <property type="match status" value="1"/>
</dbReference>
<gene>
    <name evidence="7" type="ORF">RZN05_07565</name>
</gene>
<dbReference type="Proteomes" id="UP001273531">
    <property type="component" value="Unassembled WGS sequence"/>
</dbReference>
<dbReference type="Gene3D" id="3.40.50.2300">
    <property type="match status" value="1"/>
</dbReference>
<evidence type="ECO:0000256" key="2">
    <source>
        <dbReference type="ARBA" id="ARBA00023125"/>
    </source>
</evidence>
<keyword evidence="1" id="KW-0805">Transcription regulation</keyword>
<evidence type="ECO:0000256" key="4">
    <source>
        <dbReference type="PROSITE-ProRule" id="PRU00169"/>
    </source>
</evidence>
<name>A0ABU3Y606_9SPHN</name>
<evidence type="ECO:0000313" key="7">
    <source>
        <dbReference type="EMBL" id="MDV3456835.1"/>
    </source>
</evidence>
<organism evidence="7 8">
    <name type="scientific">Sphingomonas agrestis</name>
    <dbReference type="NCBI Taxonomy" id="3080540"/>
    <lineage>
        <taxon>Bacteria</taxon>
        <taxon>Pseudomonadati</taxon>
        <taxon>Pseudomonadota</taxon>
        <taxon>Alphaproteobacteria</taxon>
        <taxon>Sphingomonadales</taxon>
        <taxon>Sphingomonadaceae</taxon>
        <taxon>Sphingomonas</taxon>
    </lineage>
</organism>
<dbReference type="SMART" id="SM00448">
    <property type="entry name" value="REC"/>
    <property type="match status" value="1"/>
</dbReference>
<sequence length="218" mass="23739">MSTARQLKRNLYIVDDDDAVRHSLARLLGRISDCLVQCFASGSEFLARSPALAEGVLLLDLNMRGHNGMAVLCEVQPQHKYLPIILTGHGTVGHSVNAMKAGAFDFLEKPCDPVLLLDCLARGFEARALMCQAENGRKEAQLRLAVLSPREAQVLDALLDGLINKQIAHRLGISARTIEVYRANILRKLLAKTLAQAFHLVFAAYGPDGRVCRGAANG</sequence>
<proteinExistence type="predicted"/>
<dbReference type="SUPFAM" id="SSF46894">
    <property type="entry name" value="C-terminal effector domain of the bipartite response regulators"/>
    <property type="match status" value="1"/>
</dbReference>
<reference evidence="7 8" key="1">
    <citation type="submission" date="2023-10" db="EMBL/GenBank/DDBJ databases">
        <title>Sphingomonas sp. HF-S4 16S ribosomal RNA gene Genome sequencing and assembly.</title>
        <authorList>
            <person name="Lee H."/>
        </authorList>
    </citation>
    <scope>NUCLEOTIDE SEQUENCE [LARGE SCALE GENOMIC DNA]</scope>
    <source>
        <strain evidence="7 8">HF-S4</strain>
    </source>
</reference>
<protein>
    <submittedName>
        <fullName evidence="7">LuxR C-terminal-related transcriptional regulator</fullName>
    </submittedName>
</protein>
<dbReference type="Pfam" id="PF00072">
    <property type="entry name" value="Response_reg"/>
    <property type="match status" value="1"/>
</dbReference>
<dbReference type="PRINTS" id="PR00038">
    <property type="entry name" value="HTHLUXR"/>
</dbReference>
<dbReference type="InterPro" id="IPR000792">
    <property type="entry name" value="Tscrpt_reg_LuxR_C"/>
</dbReference>
<evidence type="ECO:0000256" key="1">
    <source>
        <dbReference type="ARBA" id="ARBA00023015"/>
    </source>
</evidence>
<dbReference type="Gene3D" id="1.10.10.10">
    <property type="entry name" value="Winged helix-like DNA-binding domain superfamily/Winged helix DNA-binding domain"/>
    <property type="match status" value="1"/>
</dbReference>
<keyword evidence="2" id="KW-0238">DNA-binding</keyword>
<dbReference type="InterPro" id="IPR036388">
    <property type="entry name" value="WH-like_DNA-bd_sf"/>
</dbReference>
<dbReference type="InterPro" id="IPR001789">
    <property type="entry name" value="Sig_transdc_resp-reg_receiver"/>
</dbReference>
<dbReference type="PANTHER" id="PTHR44688:SF16">
    <property type="entry name" value="DNA-BINDING TRANSCRIPTIONAL ACTIVATOR DEVR_DOSR"/>
    <property type="match status" value="1"/>
</dbReference>
<dbReference type="InterPro" id="IPR016032">
    <property type="entry name" value="Sig_transdc_resp-reg_C-effctor"/>
</dbReference>
<keyword evidence="4" id="KW-0597">Phosphoprotein</keyword>
<dbReference type="PROSITE" id="PS50043">
    <property type="entry name" value="HTH_LUXR_2"/>
    <property type="match status" value="1"/>
</dbReference>
<feature type="domain" description="HTH luxR-type" evidence="5">
    <location>
        <begin position="140"/>
        <end position="205"/>
    </location>
</feature>
<evidence type="ECO:0000256" key="3">
    <source>
        <dbReference type="ARBA" id="ARBA00023163"/>
    </source>
</evidence>